<dbReference type="InterPro" id="IPR013783">
    <property type="entry name" value="Ig-like_fold"/>
</dbReference>
<sequence>MSPTSTVGVLVSVAAFVVLSGVTPVLCRKVPAPGNFGPIAATTSSITLSWEPPPLEPGEKLKGYRLNYRASTEKKEKKINLPKSANSHTVEDLAEGTLYVFAVFAKSQDGTGRASERIEVATESSGPELQPPGVPQYFEVLVISDSIYARWQQPEGDDFAGYVLAIAPITQPDSEVVTNLEPTVESHTFDSLEPGTEYVLTIRAFNDAGQSQTASRTAYIEQQTPPAPQAFSVNPSVYSIEASWASAEENVRNFIVGIGIDELEENTVELNWDETNYVFEDLDPDTLYLISVRAVNENGPGEAATEKVRTEDVREPPAPIIESVEAEPNSLTIRWRASPGLVTGYEISLDPFGTVTVGADETSYTFTGLSADTDYVLRLKAANEVGMSPPSEQLVTTEPLGPPAAPIISMVDVTSSSITVTWKSTDPNVGSFYVSLDGVGGRQLLSPADTYIFTSLAPDRTYTVELRARSPGGDSPVVTQTVTTEPVAILPAPVIESDDATTDSITISWRPTVEPVISYQISIDGGSPITVGPGETSYTFTGLEPGTEHLIALSVTNLGGESPPTTERVATESLSPLQRPTIMSAEATTDTIAIRWERPSEPIMRYELTLVGNDPIVLGAQETSYTFSNLEPDTRYTVELRVVNEGGPSNPARSRVVTEPLPQPEVPEIEPPTDGAYRVRNFDTDVQGQTVILSWEPPTDFEDDTLLGYLLEIEAEAISLDTSLRLHYRQRSYTFRNLEPLVEFHAVLTPIRRELRVDPSDVTFTTYVSRFVPPRIQLVEILSSSAARVVWMDPTIPPSRGITDSRYYTLRYRPLQGSSNYLYANTREFEYSVGDLIPDTEYEFSVQTILEGVTSGYSEAVRNSTLSETDGQAPRLLTVVQLTLEFPNYIHATLNWLPPLERADEVSGYNVQYSDRDNPGPLDWKNLPIEGRVMSATIPKLTTNMTASFRIQAFFFSGNPLGPFAPPVSFVTPISAQQGVEEGNCATELEFVTQRITSTRERGGGVPPLGVPLPFCDEYLSQYACPWPTLVCTCIPRGTNVMAAVPSAKPNPGCDAISEAPPCRKVYERVMEAINQSRKTGILLMGANLPYCREDGYFESKQCAGSVCYCVNDAGIPDGREGPVWDAANLDCR</sequence>
<dbReference type="SMART" id="SM00060">
    <property type="entry name" value="FN3"/>
    <property type="match status" value="10"/>
</dbReference>
<comment type="caution">
    <text evidence="7">The sequence shown here is derived from an EMBL/GenBank/DDBJ whole genome shotgun (WGS) entry which is preliminary data.</text>
</comment>
<dbReference type="EMBL" id="JAIZAY010000009">
    <property type="protein sequence ID" value="KAJ8036093.1"/>
    <property type="molecule type" value="Genomic_DNA"/>
</dbReference>
<dbReference type="PANTHER" id="PTHR46708">
    <property type="entry name" value="TENASCIN"/>
    <property type="match status" value="1"/>
</dbReference>
<keyword evidence="8" id="KW-1185">Reference proteome</keyword>
<dbReference type="OrthoDB" id="114660at2759"/>
<feature type="domain" description="Fibronectin type-III" evidence="5">
    <location>
        <begin position="316"/>
        <end position="403"/>
    </location>
</feature>
<dbReference type="Proteomes" id="UP001152320">
    <property type="component" value="Chromosome 9"/>
</dbReference>
<dbReference type="Pfam" id="PF00086">
    <property type="entry name" value="Thyroglobulin_1"/>
    <property type="match status" value="1"/>
</dbReference>
<gene>
    <name evidence="7" type="ORF">HOLleu_19962</name>
</gene>
<feature type="domain" description="Fibronectin type-III" evidence="5">
    <location>
        <begin position="404"/>
        <end position="487"/>
    </location>
</feature>
<evidence type="ECO:0000256" key="4">
    <source>
        <dbReference type="SAM" id="SignalP"/>
    </source>
</evidence>
<evidence type="ECO:0000256" key="2">
    <source>
        <dbReference type="ARBA" id="ARBA00023157"/>
    </source>
</evidence>
<dbReference type="AlphaFoldDB" id="A0A9Q1BZ60"/>
<evidence type="ECO:0000256" key="1">
    <source>
        <dbReference type="ARBA" id="ARBA00022737"/>
    </source>
</evidence>
<dbReference type="InterPro" id="IPR036116">
    <property type="entry name" value="FN3_sf"/>
</dbReference>
<protein>
    <submittedName>
        <fullName evidence="7">Fibronectin</fullName>
    </submittedName>
</protein>
<feature type="domain" description="Fibronectin type-III" evidence="5">
    <location>
        <begin position="32"/>
        <end position="125"/>
    </location>
</feature>
<dbReference type="PROSITE" id="PS50853">
    <property type="entry name" value="FN3"/>
    <property type="match status" value="8"/>
</dbReference>
<keyword evidence="4" id="KW-0732">Signal</keyword>
<accession>A0A9Q1BZ60</accession>
<dbReference type="Gene3D" id="2.60.40.10">
    <property type="entry name" value="Immunoglobulins"/>
    <property type="match status" value="10"/>
</dbReference>
<evidence type="ECO:0000259" key="5">
    <source>
        <dbReference type="PROSITE" id="PS50853"/>
    </source>
</evidence>
<evidence type="ECO:0000259" key="6">
    <source>
        <dbReference type="PROSITE" id="PS51162"/>
    </source>
</evidence>
<dbReference type="CDD" id="cd00063">
    <property type="entry name" value="FN3"/>
    <property type="match status" value="9"/>
</dbReference>
<feature type="domain" description="Fibronectin type-III" evidence="5">
    <location>
        <begin position="579"/>
        <end position="664"/>
    </location>
</feature>
<dbReference type="InterPro" id="IPR050991">
    <property type="entry name" value="ECM_Regulatory_Proteins"/>
</dbReference>
<feature type="domain" description="Fibronectin type-III" evidence="5">
    <location>
        <begin position="490"/>
        <end position="576"/>
    </location>
</feature>
<feature type="signal peptide" evidence="4">
    <location>
        <begin position="1"/>
        <end position="27"/>
    </location>
</feature>
<dbReference type="InterPro" id="IPR003961">
    <property type="entry name" value="FN3_dom"/>
</dbReference>
<proteinExistence type="predicted"/>
<evidence type="ECO:0000313" key="8">
    <source>
        <dbReference type="Proteomes" id="UP001152320"/>
    </source>
</evidence>
<organism evidence="7 8">
    <name type="scientific">Holothuria leucospilota</name>
    <name type="common">Black long sea cucumber</name>
    <name type="synonym">Mertensiothuria leucospilota</name>
    <dbReference type="NCBI Taxonomy" id="206669"/>
    <lineage>
        <taxon>Eukaryota</taxon>
        <taxon>Metazoa</taxon>
        <taxon>Echinodermata</taxon>
        <taxon>Eleutherozoa</taxon>
        <taxon>Echinozoa</taxon>
        <taxon>Holothuroidea</taxon>
        <taxon>Aspidochirotacea</taxon>
        <taxon>Aspidochirotida</taxon>
        <taxon>Holothuriidae</taxon>
        <taxon>Holothuria</taxon>
    </lineage>
</organism>
<evidence type="ECO:0000313" key="7">
    <source>
        <dbReference type="EMBL" id="KAJ8036093.1"/>
    </source>
</evidence>
<dbReference type="Gene3D" id="4.10.800.10">
    <property type="entry name" value="Thyroglobulin type-1"/>
    <property type="match status" value="1"/>
</dbReference>
<feature type="domain" description="Thyroglobulin type-1" evidence="6">
    <location>
        <begin position="1060"/>
        <end position="1132"/>
    </location>
</feature>
<feature type="chain" id="PRO_5040353538" evidence="4">
    <location>
        <begin position="28"/>
        <end position="1133"/>
    </location>
</feature>
<dbReference type="Pfam" id="PF00041">
    <property type="entry name" value="fn3"/>
    <property type="match status" value="8"/>
</dbReference>
<dbReference type="InterPro" id="IPR000716">
    <property type="entry name" value="Thyroglobulin_1"/>
</dbReference>
<dbReference type="PANTHER" id="PTHR46708:SF2">
    <property type="entry name" value="FIBRONECTIN TYPE-III DOMAIN-CONTAINING PROTEIN"/>
    <property type="match status" value="1"/>
</dbReference>
<comment type="caution">
    <text evidence="3">Lacks conserved residue(s) required for the propagation of feature annotation.</text>
</comment>
<name>A0A9Q1BZ60_HOLLE</name>
<reference evidence="7" key="1">
    <citation type="submission" date="2021-10" db="EMBL/GenBank/DDBJ databases">
        <title>Tropical sea cucumber genome reveals ecological adaptation and Cuvierian tubules defense mechanism.</title>
        <authorList>
            <person name="Chen T."/>
        </authorList>
    </citation>
    <scope>NUCLEOTIDE SEQUENCE</scope>
    <source>
        <strain evidence="7">Nanhai2018</strain>
        <tissue evidence="7">Muscle</tissue>
    </source>
</reference>
<dbReference type="SUPFAM" id="SSF57610">
    <property type="entry name" value="Thyroglobulin type-1 domain"/>
    <property type="match status" value="1"/>
</dbReference>
<dbReference type="InterPro" id="IPR036857">
    <property type="entry name" value="Thyroglobulin_1_sf"/>
</dbReference>
<feature type="domain" description="Fibronectin type-III" evidence="5">
    <location>
        <begin position="772"/>
        <end position="868"/>
    </location>
</feature>
<dbReference type="SUPFAM" id="SSF49265">
    <property type="entry name" value="Fibronectin type III"/>
    <property type="match status" value="6"/>
</dbReference>
<keyword evidence="2" id="KW-1015">Disulfide bond</keyword>
<feature type="domain" description="Fibronectin type-III" evidence="5">
    <location>
        <begin position="873"/>
        <end position="975"/>
    </location>
</feature>
<feature type="domain" description="Fibronectin type-III" evidence="5">
    <location>
        <begin position="131"/>
        <end position="227"/>
    </location>
</feature>
<evidence type="ECO:0000256" key="3">
    <source>
        <dbReference type="PROSITE-ProRule" id="PRU00500"/>
    </source>
</evidence>
<keyword evidence="1" id="KW-0677">Repeat</keyword>
<dbReference type="PRINTS" id="PR00014">
    <property type="entry name" value="FNTYPEIII"/>
</dbReference>
<dbReference type="PROSITE" id="PS51162">
    <property type="entry name" value="THYROGLOBULIN_1_2"/>
    <property type="match status" value="1"/>
</dbReference>